<comment type="caution">
    <text evidence="1">The sequence shown here is derived from an EMBL/GenBank/DDBJ whole genome shotgun (WGS) entry which is preliminary data.</text>
</comment>
<protein>
    <submittedName>
        <fullName evidence="1">DUF1048 domain-containing protein</fullName>
    </submittedName>
</protein>
<keyword evidence="2" id="KW-1185">Reference proteome</keyword>
<dbReference type="EMBL" id="VKAC01000004">
    <property type="protein sequence ID" value="TXR56587.1"/>
    <property type="molecule type" value="Genomic_DNA"/>
</dbReference>
<dbReference type="Gene3D" id="1.10.1900.10">
    <property type="entry name" value="c-terminal domain of poly(a) binding protein"/>
    <property type="match status" value="1"/>
</dbReference>
<evidence type="ECO:0000313" key="1">
    <source>
        <dbReference type="EMBL" id="TXR56587.1"/>
    </source>
</evidence>
<dbReference type="Pfam" id="PF06304">
    <property type="entry name" value="DUF1048"/>
    <property type="match status" value="1"/>
</dbReference>
<proteinExistence type="predicted"/>
<dbReference type="InterPro" id="IPR008316">
    <property type="entry name" value="UCP029876"/>
</dbReference>
<dbReference type="OrthoDB" id="1711122at2"/>
<reference evidence="1 2" key="1">
    <citation type="submission" date="2019-07" db="EMBL/GenBank/DDBJ databases">
        <title>Quadrisphaera sp. strain DD2A genome sequencing and assembly.</title>
        <authorList>
            <person name="Kim I."/>
        </authorList>
    </citation>
    <scope>NUCLEOTIDE SEQUENCE [LARGE SCALE GENOMIC DNA]</scope>
    <source>
        <strain evidence="1 2">DD2A</strain>
    </source>
</reference>
<evidence type="ECO:0000313" key="2">
    <source>
        <dbReference type="Proteomes" id="UP000321234"/>
    </source>
</evidence>
<dbReference type="AlphaFoldDB" id="A0A5C8ZFG8"/>
<organism evidence="1 2">
    <name type="scientific">Quadrisphaera setariae</name>
    <dbReference type="NCBI Taxonomy" id="2593304"/>
    <lineage>
        <taxon>Bacteria</taxon>
        <taxon>Bacillati</taxon>
        <taxon>Actinomycetota</taxon>
        <taxon>Actinomycetes</taxon>
        <taxon>Kineosporiales</taxon>
        <taxon>Kineosporiaceae</taxon>
        <taxon>Quadrisphaera</taxon>
    </lineage>
</organism>
<dbReference type="RefSeq" id="WP_147925716.1">
    <property type="nucleotide sequence ID" value="NZ_VKAC01000004.1"/>
</dbReference>
<dbReference type="SUPFAM" id="SSF158560">
    <property type="entry name" value="BH3980-like"/>
    <property type="match status" value="1"/>
</dbReference>
<sequence>MRDLLTKLVGEKKEWRAMQARAAALPVDYRVVYAEIQKYVFNLAGGDGRSIIALLEDLLGLFETGAADGRRALEVTGDDVAGFCDELLRNARTYTQDWRDKLNRTVHEKLGGQS</sequence>
<name>A0A5C8ZFG8_9ACTN</name>
<gene>
    <name evidence="1" type="ORF">FMM08_07305</name>
</gene>
<dbReference type="Proteomes" id="UP000321234">
    <property type="component" value="Unassembled WGS sequence"/>
</dbReference>
<accession>A0A5C8ZFG8</accession>